<dbReference type="Pfam" id="PF12695">
    <property type="entry name" value="Abhydrolase_5"/>
    <property type="match status" value="1"/>
</dbReference>
<reference evidence="3" key="1">
    <citation type="journal article" date="2019" name="Int. J. Syst. Evol. Microbiol.">
        <title>The Global Catalogue of Microorganisms (GCM) 10K type strain sequencing project: providing services to taxonomists for standard genome sequencing and annotation.</title>
        <authorList>
            <consortium name="The Broad Institute Genomics Platform"/>
            <consortium name="The Broad Institute Genome Sequencing Center for Infectious Disease"/>
            <person name="Wu L."/>
            <person name="Ma J."/>
        </authorList>
    </citation>
    <scope>NUCLEOTIDE SEQUENCE [LARGE SCALE GENOMIC DNA]</scope>
    <source>
        <strain evidence="3">CCUG 57508</strain>
    </source>
</reference>
<dbReference type="EMBL" id="JBHTKH010000007">
    <property type="protein sequence ID" value="MFD1055206.1"/>
    <property type="molecule type" value="Genomic_DNA"/>
</dbReference>
<dbReference type="Gene3D" id="3.40.50.1820">
    <property type="entry name" value="alpha/beta hydrolase"/>
    <property type="match status" value="1"/>
</dbReference>
<feature type="domain" description="Alpha/beta hydrolase fold-5" evidence="1">
    <location>
        <begin position="100"/>
        <end position="184"/>
    </location>
</feature>
<dbReference type="InterPro" id="IPR029059">
    <property type="entry name" value="AB_hydrolase_5"/>
</dbReference>
<dbReference type="SUPFAM" id="SSF53474">
    <property type="entry name" value="alpha/beta-Hydrolases"/>
    <property type="match status" value="1"/>
</dbReference>
<keyword evidence="3" id="KW-1185">Reference proteome</keyword>
<keyword evidence="2" id="KW-0378">Hydrolase</keyword>
<sequence>MTHARLVDTAAPSAPRGVVLVLHGGAARRKPMRVSPTQLSVLRMVPIAARIARAAKGELAVLRLLNSTRGWDAHHTPVDDVRWALGEVTARFGPDLPVGLVGHSLGGRAALLAAAEQPVVSAVALNPWVYPHEGHLDLTGRQVLLVHGDDDRVARPTSSAAVARDLARTAHVSYVTVEGGRHAMLRRHQVFDGIAAGFTAATLLGRPPHGPGAAVVERVLAGEQWLDV</sequence>
<evidence type="ECO:0000313" key="2">
    <source>
        <dbReference type="EMBL" id="MFD1055206.1"/>
    </source>
</evidence>
<gene>
    <name evidence="2" type="ORF">ACFQ2V_12890</name>
</gene>
<dbReference type="RefSeq" id="WP_386053127.1">
    <property type="nucleotide sequence ID" value="NZ_JBHTKH010000007.1"/>
</dbReference>
<comment type="caution">
    <text evidence="2">The sequence shown here is derived from an EMBL/GenBank/DDBJ whole genome shotgun (WGS) entry which is preliminary data.</text>
</comment>
<evidence type="ECO:0000313" key="3">
    <source>
        <dbReference type="Proteomes" id="UP001597046"/>
    </source>
</evidence>
<evidence type="ECO:0000259" key="1">
    <source>
        <dbReference type="Pfam" id="PF12695"/>
    </source>
</evidence>
<dbReference type="InterPro" id="IPR029058">
    <property type="entry name" value="AB_hydrolase_fold"/>
</dbReference>
<organism evidence="2 3">
    <name type="scientific">Terrabacter terrigena</name>
    <dbReference type="NCBI Taxonomy" id="574718"/>
    <lineage>
        <taxon>Bacteria</taxon>
        <taxon>Bacillati</taxon>
        <taxon>Actinomycetota</taxon>
        <taxon>Actinomycetes</taxon>
        <taxon>Micrococcales</taxon>
        <taxon>Intrasporangiaceae</taxon>
        <taxon>Terrabacter</taxon>
    </lineage>
</organism>
<dbReference type="Proteomes" id="UP001597046">
    <property type="component" value="Unassembled WGS sequence"/>
</dbReference>
<protein>
    <submittedName>
        <fullName evidence="2">Alpha/beta hydrolase</fullName>
    </submittedName>
</protein>
<dbReference type="GO" id="GO:0016787">
    <property type="term" value="F:hydrolase activity"/>
    <property type="evidence" value="ECO:0007669"/>
    <property type="project" value="UniProtKB-KW"/>
</dbReference>
<name>A0ABW3MXB0_9MICO</name>
<accession>A0ABW3MXB0</accession>
<proteinExistence type="predicted"/>